<keyword evidence="4" id="KW-1185">Reference proteome</keyword>
<dbReference type="RefSeq" id="WP_238198375.1">
    <property type="nucleotide sequence ID" value="NZ_BPQZ01000024.1"/>
</dbReference>
<evidence type="ECO:0000256" key="1">
    <source>
        <dbReference type="SAM" id="MobiDB-lite"/>
    </source>
</evidence>
<sequence>MAKQFSVFVNVGGRVAPSFTNAINTVQGKLDGLNRHMLKRAADAKAAMKGIGESMKAAAAMAAGGGLAFSCKHAFGDGAELAHEIQGLRNAGRSAHEIAEGIKAATDAISELPTSTMVNGIKLLNETTGAFGDYHHALENLTFNSKLADVLKNTVHVEDPTHALGSMIKALEIRGSASNPETYRREAEKLTQAMTFFGGRLKPEDIYTFASNAQVGIRQLNERFLTRIAPSMIQELGGDKVGTGLTAFRTIISGRKISDNAQAAEWVKLGLVNKNMLIKNKMGDVKGWKEGAVENTRGAYQDPLQWMEDTILPKLQKRGVDLTDPIKLGAALNTLFKNTKANAFVAAISTVVDRARLKKDEALINQVLSVNENYNSSLLNDPKFAQLAIKSSLTNIGAALTLPLMKPVAQMLIAIARGINQVSAALMRNPKAAKIVAGIAAALTTLAAVRIASFLLGVTGLARALGFLALAAPLGLASRLLTIASAVRALAVASAIGAVGRLRALAAGIIALGAVGGVRGVLAALAGSFVALGRAILMLPVTLLRGAFVGIAAVLSPIGVSVAAVTVALTALGLWVYNNLSGLGTFFKSFGDAFMKALGPENAQNVQTIVGYLKQAWQWVNNLLGPLDESGAKWKAWGEWAGQGAAAVVTALTGLPEKIGAVARQGYDALVNFDWKKAGGELVDKIIAGISGATGALVDALKAAVGSAWRSALSAVGLGGTTPAPGAPAVDGHRARGGPVSAGKTYLVGEKGPELFRPAGSGSITSHSNLNNLAERMNGPKGEPGGGGKSWYDAVMRAEGTSGRDPYNTVLGYGRYGSPSKPLTDMNLREAYQFGRSVRARHGSSSALGAFQIVGRTMKDAMKATGLGWDDKFSPENQRTMAGWIRKTQGFGAWEGFKRHPGELAAARAGGSTVDPIAGPSSVAVGKIIRDAQEGAAKHAASGGGAHGGGGGRHAGLASRVTALADHAQATVKASKSRSKSSSRDGSGGIVVNLTVNSTGGDANEIASTVRREMRMILAEYESAQNGSLND</sequence>
<evidence type="ECO:0000313" key="3">
    <source>
        <dbReference type="EMBL" id="GLS72334.1"/>
    </source>
</evidence>
<feature type="compositionally biased region" description="Gly residues" evidence="1">
    <location>
        <begin position="942"/>
        <end position="954"/>
    </location>
</feature>
<feature type="transmembrane region" description="Helical" evidence="2">
    <location>
        <begin position="548"/>
        <end position="577"/>
    </location>
</feature>
<evidence type="ECO:0000313" key="4">
    <source>
        <dbReference type="Proteomes" id="UP001157440"/>
    </source>
</evidence>
<keyword evidence="2" id="KW-0812">Transmembrane</keyword>
<proteinExistence type="predicted"/>
<protein>
    <submittedName>
        <fullName evidence="3">Uncharacterized protein</fullName>
    </submittedName>
</protein>
<comment type="caution">
    <text evidence="3">The sequence shown here is derived from an EMBL/GenBank/DDBJ whole genome shotgun (WGS) entry which is preliminary data.</text>
</comment>
<feature type="region of interest" description="Disordered" evidence="1">
    <location>
        <begin position="971"/>
        <end position="995"/>
    </location>
</feature>
<dbReference type="Gene3D" id="1.10.530.10">
    <property type="match status" value="1"/>
</dbReference>
<accession>A0AA37TJV7</accession>
<organism evidence="3 4">
    <name type="scientific">Methylobacterium tardum</name>
    <dbReference type="NCBI Taxonomy" id="374432"/>
    <lineage>
        <taxon>Bacteria</taxon>
        <taxon>Pseudomonadati</taxon>
        <taxon>Pseudomonadota</taxon>
        <taxon>Alphaproteobacteria</taxon>
        <taxon>Hyphomicrobiales</taxon>
        <taxon>Methylobacteriaceae</taxon>
        <taxon>Methylobacterium</taxon>
    </lineage>
</organism>
<feature type="region of interest" description="Disordered" evidence="1">
    <location>
        <begin position="936"/>
        <end position="956"/>
    </location>
</feature>
<feature type="transmembrane region" description="Helical" evidence="2">
    <location>
        <begin position="464"/>
        <end position="482"/>
    </location>
</feature>
<dbReference type="Proteomes" id="UP001157440">
    <property type="component" value="Unassembled WGS sequence"/>
</dbReference>
<reference evidence="4" key="1">
    <citation type="journal article" date="2019" name="Int. J. Syst. Evol. Microbiol.">
        <title>The Global Catalogue of Microorganisms (GCM) 10K type strain sequencing project: providing services to taxonomists for standard genome sequencing and annotation.</title>
        <authorList>
            <consortium name="The Broad Institute Genomics Platform"/>
            <consortium name="The Broad Institute Genome Sequencing Center for Infectious Disease"/>
            <person name="Wu L."/>
            <person name="Ma J."/>
        </authorList>
    </citation>
    <scope>NUCLEOTIDE SEQUENCE [LARGE SCALE GENOMIC DNA]</scope>
    <source>
        <strain evidence="4">NBRC 103632</strain>
    </source>
</reference>
<feature type="transmembrane region" description="Helical" evidence="2">
    <location>
        <begin position="435"/>
        <end position="458"/>
    </location>
</feature>
<dbReference type="EMBL" id="BSPL01000020">
    <property type="protein sequence ID" value="GLS72334.1"/>
    <property type="molecule type" value="Genomic_DNA"/>
</dbReference>
<feature type="transmembrane region" description="Helical" evidence="2">
    <location>
        <begin position="489"/>
        <end position="515"/>
    </location>
</feature>
<evidence type="ECO:0000256" key="2">
    <source>
        <dbReference type="SAM" id="Phobius"/>
    </source>
</evidence>
<dbReference type="AlphaFoldDB" id="A0AA37TJV7"/>
<keyword evidence="2" id="KW-0472">Membrane</keyword>
<keyword evidence="2" id="KW-1133">Transmembrane helix</keyword>
<name>A0AA37TJV7_9HYPH</name>
<gene>
    <name evidence="3" type="ORF">GCM10007890_43470</name>
</gene>